<protein>
    <submittedName>
        <fullName evidence="6">Energy-coupling factor transporter transmembrane protein EcfT</fullName>
    </submittedName>
</protein>
<dbReference type="GO" id="GO:0005886">
    <property type="term" value="C:plasma membrane"/>
    <property type="evidence" value="ECO:0007669"/>
    <property type="project" value="TreeGrafter"/>
</dbReference>
<dbReference type="CDD" id="cd16914">
    <property type="entry name" value="EcfT"/>
    <property type="match status" value="1"/>
</dbReference>
<keyword evidence="4 5" id="KW-0472">Membrane</keyword>
<feature type="transmembrane region" description="Helical" evidence="5">
    <location>
        <begin position="41"/>
        <end position="67"/>
    </location>
</feature>
<dbReference type="EMBL" id="CP034465">
    <property type="protein sequence ID" value="AZP03352.1"/>
    <property type="molecule type" value="Genomic_DNA"/>
</dbReference>
<dbReference type="PANTHER" id="PTHR33514">
    <property type="entry name" value="PROTEIN ABCI12, CHLOROPLASTIC"/>
    <property type="match status" value="1"/>
</dbReference>
<dbReference type="Proteomes" id="UP000273326">
    <property type="component" value="Chromosome"/>
</dbReference>
<comment type="subcellular location">
    <subcellularLocation>
        <location evidence="1">Membrane</location>
        <topology evidence="1">Multi-pass membrane protein</topology>
    </subcellularLocation>
</comment>
<dbReference type="InterPro" id="IPR003339">
    <property type="entry name" value="ABC/ECF_trnsptr_transmembrane"/>
</dbReference>
<evidence type="ECO:0000256" key="3">
    <source>
        <dbReference type="ARBA" id="ARBA00022989"/>
    </source>
</evidence>
<evidence type="ECO:0000256" key="1">
    <source>
        <dbReference type="ARBA" id="ARBA00004141"/>
    </source>
</evidence>
<feature type="transmembrane region" description="Helical" evidence="5">
    <location>
        <begin position="251"/>
        <end position="273"/>
    </location>
</feature>
<sequence>MLENSKFLEKISVATIKDQVLKNAYGNSDTIIARLDPRTLFIWYVVFGLIPWFISDVVILTALFVFVAIITKLANTVPLILFVFCIGIFSQTGLLLIFTMLFGGDLSSLYPLLKLTIKIAVVSLAAICAFAGMDPDKLANGLMAIGLPEKFSFSISFAYRILPILMEEYQSILLSYKIRGIRPSMDGIKGKWQNIVYQIKIMMKAFYPLMLNMAKRSRTTVEALEIKGFHQALENEKVRKMKLNNLSFQKLDGAFLLVSFSYFIAVIAISNIYF</sequence>
<dbReference type="OrthoDB" id="2661848at2"/>
<feature type="transmembrane region" description="Helical" evidence="5">
    <location>
        <begin position="79"/>
        <end position="103"/>
    </location>
</feature>
<dbReference type="KEGG" id="jeh:EJN90_00965"/>
<evidence type="ECO:0000256" key="5">
    <source>
        <dbReference type="SAM" id="Phobius"/>
    </source>
</evidence>
<name>A0A3Q9BIU6_9LACT</name>
<organism evidence="6 7">
    <name type="scientific">Jeotgalibaca ciconiae</name>
    <dbReference type="NCBI Taxonomy" id="2496265"/>
    <lineage>
        <taxon>Bacteria</taxon>
        <taxon>Bacillati</taxon>
        <taxon>Bacillota</taxon>
        <taxon>Bacilli</taxon>
        <taxon>Lactobacillales</taxon>
        <taxon>Carnobacteriaceae</taxon>
        <taxon>Jeotgalibaca</taxon>
    </lineage>
</organism>
<evidence type="ECO:0000313" key="6">
    <source>
        <dbReference type="EMBL" id="AZP03352.1"/>
    </source>
</evidence>
<evidence type="ECO:0000256" key="2">
    <source>
        <dbReference type="ARBA" id="ARBA00022692"/>
    </source>
</evidence>
<dbReference type="Pfam" id="PF02361">
    <property type="entry name" value="CbiQ"/>
    <property type="match status" value="1"/>
</dbReference>
<dbReference type="PANTHER" id="PTHR33514:SF13">
    <property type="entry name" value="PROTEIN ABCI12, CHLOROPLASTIC"/>
    <property type="match status" value="1"/>
</dbReference>
<feature type="transmembrane region" description="Helical" evidence="5">
    <location>
        <begin position="115"/>
        <end position="133"/>
    </location>
</feature>
<evidence type="ECO:0000256" key="4">
    <source>
        <dbReference type="ARBA" id="ARBA00023136"/>
    </source>
</evidence>
<reference evidence="7" key="1">
    <citation type="submission" date="2018-12" db="EMBL/GenBank/DDBJ databases">
        <title>Complete genome sequencing of Jeotgalibaca sp. H21T32.</title>
        <authorList>
            <person name="Bae J.-W."/>
            <person name="Lee S.-Y."/>
        </authorList>
    </citation>
    <scope>NUCLEOTIDE SEQUENCE [LARGE SCALE GENOMIC DNA]</scope>
    <source>
        <strain evidence="7">H21T32</strain>
    </source>
</reference>
<gene>
    <name evidence="6" type="ORF">EJN90_00965</name>
</gene>
<accession>A0A3Q9BIU6</accession>
<dbReference type="AlphaFoldDB" id="A0A3Q9BIU6"/>
<keyword evidence="3 5" id="KW-1133">Transmembrane helix</keyword>
<proteinExistence type="predicted"/>
<evidence type="ECO:0000313" key="7">
    <source>
        <dbReference type="Proteomes" id="UP000273326"/>
    </source>
</evidence>
<keyword evidence="7" id="KW-1185">Reference proteome</keyword>
<keyword evidence="2 5" id="KW-0812">Transmembrane</keyword>